<dbReference type="Gene3D" id="3.30.1340.30">
    <property type="match status" value="1"/>
</dbReference>
<keyword evidence="7" id="KW-0407">Ion channel</keyword>
<keyword evidence="7" id="KW-0997">Cell inner membrane</keyword>
<evidence type="ECO:0000256" key="8">
    <source>
        <dbReference type="SAM" id="MobiDB-lite"/>
    </source>
</evidence>
<evidence type="ECO:0000256" key="1">
    <source>
        <dbReference type="ARBA" id="ARBA00004651"/>
    </source>
</evidence>
<comment type="subunit">
    <text evidence="7">Homoheptamer.</text>
</comment>
<accession>A0A317CN02</accession>
<feature type="transmembrane region" description="Helical" evidence="7">
    <location>
        <begin position="172"/>
        <end position="195"/>
    </location>
</feature>
<dbReference type="Gene3D" id="3.30.70.100">
    <property type="match status" value="1"/>
</dbReference>
<dbReference type="GO" id="GO:0008381">
    <property type="term" value="F:mechanosensitive monoatomic ion channel activity"/>
    <property type="evidence" value="ECO:0007669"/>
    <property type="project" value="InterPro"/>
</dbReference>
<evidence type="ECO:0000256" key="3">
    <source>
        <dbReference type="ARBA" id="ARBA00022475"/>
    </source>
</evidence>
<feature type="domain" description="BON" evidence="10">
    <location>
        <begin position="48"/>
        <end position="114"/>
    </location>
</feature>
<evidence type="ECO:0000256" key="4">
    <source>
        <dbReference type="ARBA" id="ARBA00022692"/>
    </source>
</evidence>
<dbReference type="Pfam" id="PF04972">
    <property type="entry name" value="BON"/>
    <property type="match status" value="1"/>
</dbReference>
<evidence type="ECO:0000313" key="12">
    <source>
        <dbReference type="Proteomes" id="UP000245539"/>
    </source>
</evidence>
<dbReference type="Proteomes" id="UP000245539">
    <property type="component" value="Unassembled WGS sequence"/>
</dbReference>
<dbReference type="InterPro" id="IPR011066">
    <property type="entry name" value="MscS_channel_C_sf"/>
</dbReference>
<keyword evidence="12" id="KW-1185">Reference proteome</keyword>
<comment type="caution">
    <text evidence="11">The sequence shown here is derived from an EMBL/GenBank/DDBJ whole genome shotgun (WGS) entry which is preliminary data.</text>
</comment>
<evidence type="ECO:0000256" key="2">
    <source>
        <dbReference type="ARBA" id="ARBA00008017"/>
    </source>
</evidence>
<dbReference type="SUPFAM" id="SSF82689">
    <property type="entry name" value="Mechanosensitive channel protein MscS (YggB), C-terminal domain"/>
    <property type="match status" value="1"/>
</dbReference>
<keyword evidence="7" id="KW-0813">Transport</keyword>
<gene>
    <name evidence="11" type="ORF">DKW60_05275</name>
</gene>
<dbReference type="GO" id="GO:0005886">
    <property type="term" value="C:plasma membrane"/>
    <property type="evidence" value="ECO:0007669"/>
    <property type="project" value="UniProtKB-SubCell"/>
</dbReference>
<feature type="transmembrane region" description="Helical" evidence="7">
    <location>
        <begin position="201"/>
        <end position="221"/>
    </location>
</feature>
<evidence type="ECO:0000313" key="11">
    <source>
        <dbReference type="EMBL" id="PWQ99689.1"/>
    </source>
</evidence>
<proteinExistence type="inferred from homology"/>
<feature type="chain" id="PRO_5016347501" description="Small-conductance mechanosensitive channel" evidence="9">
    <location>
        <begin position="19"/>
        <end position="471"/>
    </location>
</feature>
<keyword evidence="6 7" id="KW-0472">Membrane</keyword>
<evidence type="ECO:0000256" key="6">
    <source>
        <dbReference type="ARBA" id="ARBA00023136"/>
    </source>
</evidence>
<reference evidence="11 12" key="1">
    <citation type="submission" date="2018-05" db="EMBL/GenBank/DDBJ databases">
        <title>Leucothrix arctica sp. nov., isolated from Arctic seawater.</title>
        <authorList>
            <person name="Choi A."/>
            <person name="Baek K."/>
        </authorList>
    </citation>
    <scope>NUCLEOTIDE SEQUENCE [LARGE SCALE GENOMIC DNA]</scope>
    <source>
        <strain evidence="11 12">JCM 18388</strain>
    </source>
</reference>
<protein>
    <recommendedName>
        <fullName evidence="7">Small-conductance mechanosensitive channel</fullName>
    </recommendedName>
</protein>
<dbReference type="OrthoDB" id="9793781at2"/>
<evidence type="ECO:0000259" key="10">
    <source>
        <dbReference type="PROSITE" id="PS50914"/>
    </source>
</evidence>
<dbReference type="InterPro" id="IPR006685">
    <property type="entry name" value="MscS_channel_2nd"/>
</dbReference>
<dbReference type="InterPro" id="IPR007055">
    <property type="entry name" value="BON_dom"/>
</dbReference>
<evidence type="ECO:0000256" key="9">
    <source>
        <dbReference type="SAM" id="SignalP"/>
    </source>
</evidence>
<sequence>MKRIFCLLLMLWMPLSHADDLTDLLTGGAKEEAVVADKVITTDSSKKEDDKIAQRLREIYAELDDLQGVSIAVNKGVVTLTGEVSSSADESKALQFAGQVEGVVEVENELTVSRSLKKRLVTTGDKLWSLTKQTTEGLPLFLIAILVIVLFWILGGWLSKRRFYRKITPNQFIANLLGQISHLIFIILGLVLALILLDATALIGTILGAAGIIGLAVGFAVRDTVENYIASILLSLRNPFQVNDFVSIDGHQGNVLRLTSRATILITPDGNHIRIPNAMVFKAVITNFTRHSERRFQFDVGIDTDQDLLEAQALAMKTVKATEGVLDDPKPLVVIEALGDSNVLLRIYGWLNQEQYSYAKVRSETIRMVKQAFDEAGIVMPEPIYKLRMMQTGGTTMPSLPQRNTVEQTAPSETQTRRTETISRAKIMADDVDTQDVQDVTPDRTVENLVIEEQLDSNEGENLLTESGPKE</sequence>
<organism evidence="11 12">
    <name type="scientific">Leucothrix pacifica</name>
    <dbReference type="NCBI Taxonomy" id="1247513"/>
    <lineage>
        <taxon>Bacteria</taxon>
        <taxon>Pseudomonadati</taxon>
        <taxon>Pseudomonadota</taxon>
        <taxon>Gammaproteobacteria</taxon>
        <taxon>Thiotrichales</taxon>
        <taxon>Thiotrichaceae</taxon>
        <taxon>Leucothrix</taxon>
    </lineage>
</organism>
<comment type="function">
    <text evidence="7">Mechanosensitive channel that participates in the regulation of osmotic pressure changes within the cell, opening in response to stretch forces in the membrane lipid bilayer, without the need for other proteins. Contributes to normal resistance to hypoosmotic shock. Forms an ion channel of 1.0 nanosiemens conductance with a slight preference for anions.</text>
</comment>
<dbReference type="InterPro" id="IPR049278">
    <property type="entry name" value="MS_channel_C"/>
</dbReference>
<comment type="caution">
    <text evidence="7">Lacks conserved residue(s) required for the propagation of feature annotation.</text>
</comment>
<dbReference type="PANTHER" id="PTHR30221:SF1">
    <property type="entry name" value="SMALL-CONDUCTANCE MECHANOSENSITIVE CHANNEL"/>
    <property type="match status" value="1"/>
</dbReference>
<feature type="signal peptide" evidence="9">
    <location>
        <begin position="1"/>
        <end position="18"/>
    </location>
</feature>
<feature type="compositionally biased region" description="Polar residues" evidence="8">
    <location>
        <begin position="395"/>
        <end position="414"/>
    </location>
</feature>
<feature type="region of interest" description="Disordered" evidence="8">
    <location>
        <begin position="451"/>
        <end position="471"/>
    </location>
</feature>
<dbReference type="Gene3D" id="1.10.287.1260">
    <property type="match status" value="1"/>
</dbReference>
<dbReference type="InterPro" id="IPR023408">
    <property type="entry name" value="MscS_beta-dom_sf"/>
</dbReference>
<dbReference type="InterPro" id="IPR010920">
    <property type="entry name" value="LSM_dom_sf"/>
</dbReference>
<dbReference type="PANTHER" id="PTHR30221">
    <property type="entry name" value="SMALL-CONDUCTANCE MECHANOSENSITIVE CHANNEL"/>
    <property type="match status" value="1"/>
</dbReference>
<comment type="similarity">
    <text evidence="2 7">Belongs to the MscS (TC 1.A.23) family.</text>
</comment>
<dbReference type="EMBL" id="QGKM01000009">
    <property type="protein sequence ID" value="PWQ99689.1"/>
    <property type="molecule type" value="Genomic_DNA"/>
</dbReference>
<keyword evidence="3" id="KW-1003">Cell membrane</keyword>
<evidence type="ECO:0000256" key="7">
    <source>
        <dbReference type="RuleBase" id="RU369025"/>
    </source>
</evidence>
<comment type="subcellular location">
    <subcellularLocation>
        <location evidence="7">Cell inner membrane</location>
        <topology evidence="7">Multi-pass membrane protein</topology>
    </subcellularLocation>
    <subcellularLocation>
        <location evidence="1">Cell membrane</location>
        <topology evidence="1">Multi-pass membrane protein</topology>
    </subcellularLocation>
</comment>
<keyword evidence="9" id="KW-0732">Signal</keyword>
<dbReference type="Pfam" id="PF21082">
    <property type="entry name" value="MS_channel_3rd"/>
    <property type="match status" value="1"/>
</dbReference>
<dbReference type="Pfam" id="PF00924">
    <property type="entry name" value="MS_channel_2nd"/>
    <property type="match status" value="1"/>
</dbReference>
<dbReference type="SUPFAM" id="SSF50182">
    <property type="entry name" value="Sm-like ribonucleoproteins"/>
    <property type="match status" value="1"/>
</dbReference>
<keyword evidence="4 7" id="KW-0812">Transmembrane</keyword>
<dbReference type="InterPro" id="IPR045275">
    <property type="entry name" value="MscS_archaea/bacteria_type"/>
</dbReference>
<keyword evidence="7" id="KW-0406">Ion transport</keyword>
<keyword evidence="5 7" id="KW-1133">Transmembrane helix</keyword>
<dbReference type="Gene3D" id="2.30.30.60">
    <property type="match status" value="1"/>
</dbReference>
<evidence type="ECO:0000256" key="5">
    <source>
        <dbReference type="ARBA" id="ARBA00022989"/>
    </source>
</evidence>
<name>A0A317CN02_9GAMM</name>
<dbReference type="AlphaFoldDB" id="A0A317CN02"/>
<feature type="region of interest" description="Disordered" evidence="8">
    <location>
        <begin position="395"/>
        <end position="420"/>
    </location>
</feature>
<feature type="transmembrane region" description="Helical" evidence="7">
    <location>
        <begin position="138"/>
        <end position="160"/>
    </location>
</feature>
<dbReference type="PROSITE" id="PS50914">
    <property type="entry name" value="BON"/>
    <property type="match status" value="1"/>
</dbReference>
<dbReference type="RefSeq" id="WP_109836627.1">
    <property type="nucleotide sequence ID" value="NZ_QGKM01000009.1"/>
</dbReference>